<accession>A0A6A5C0E8</accession>
<gene>
    <name evidence="3" type="ORF">FDP41_001207</name>
</gene>
<evidence type="ECO:0000256" key="1">
    <source>
        <dbReference type="PROSITE-ProRule" id="PRU00087"/>
    </source>
</evidence>
<dbReference type="InterPro" id="IPR017868">
    <property type="entry name" value="Filamin/ABP280_repeat-like"/>
</dbReference>
<keyword evidence="4" id="KW-1185">Reference proteome</keyword>
<proteinExistence type="predicted"/>
<comment type="caution">
    <text evidence="3">The sequence shown here is derived from an EMBL/GenBank/DDBJ whole genome shotgun (WGS) entry which is preliminary data.</text>
</comment>
<dbReference type="GeneID" id="68108425"/>
<dbReference type="Gene3D" id="3.40.50.1820">
    <property type="entry name" value="alpha/beta hydrolase"/>
    <property type="match status" value="1"/>
</dbReference>
<dbReference type="OMA" id="YWSGLDN"/>
<dbReference type="Proteomes" id="UP000444721">
    <property type="component" value="Unassembled WGS sequence"/>
</dbReference>
<dbReference type="PROSITE" id="PS50194">
    <property type="entry name" value="FILAMIN_REPEAT"/>
    <property type="match status" value="1"/>
</dbReference>
<dbReference type="NCBIfam" id="NF041940">
    <property type="entry name" value="choice_anch_X"/>
    <property type="match status" value="1"/>
</dbReference>
<dbReference type="VEuPathDB" id="AmoebaDB:FDP41_001207"/>
<dbReference type="EMBL" id="VFQX01000022">
    <property type="protein sequence ID" value="KAF0980054.1"/>
    <property type="molecule type" value="Genomic_DNA"/>
</dbReference>
<dbReference type="InterPro" id="IPR029058">
    <property type="entry name" value="AB_hydrolase_fold"/>
</dbReference>
<dbReference type="SUPFAM" id="SSF53474">
    <property type="entry name" value="alpha/beta-Hydrolases"/>
    <property type="match status" value="1"/>
</dbReference>
<feature type="repeat" description="Filamin" evidence="1">
    <location>
        <begin position="272"/>
        <end position="344"/>
    </location>
</feature>
<evidence type="ECO:0000313" key="4">
    <source>
        <dbReference type="Proteomes" id="UP000444721"/>
    </source>
</evidence>
<dbReference type="AlphaFoldDB" id="A0A6A5C0E8"/>
<sequence length="784" mass="85839">MSCRTRAVSLMMAMVVFFFFVSTIALRPSSSSYEMVMATHLPFKNIQGPPSEFPLHQYPEPSVGATQSDYHLMAHQFTKKSSSEFNNIIGEGDLYEFNGKVAVDSSAQVDISVLALQVSEMDITIYDQYGNDITSKALDVVMDRSFGAFSNNEQNLLPSKTFRFDANSIASIRKLQQQRMLATSQDVIFDEWTVNVKFQETSTKKLKTISRISKLTGKPVSAHLHILTYNQSPLRAYSQLQSYDNQHVGDGVVVEAFMFDHDKTPLDSVGKRPSPLKVNINKGEEIRSAKLEVISPTGKFITIDMSDSGDLVGAGDKVASDGIYSAKLTAQEPGDYSVSVVVKGVITSTSMTNKASMMADVIEFERTTHHVVSIVKKSLELTQGASLTFPISSQVADTEMMTVKLIAKPLDAEAEGKQFKAYAEVYASSSSSSLEPIGFISGMTIAEKCDGNECPHGMIALPLQMSVKWIAKAQQSSKSNLQMPFILKNVNVQDVASSNIISKIEQTISELTFSHISHGSDKVHNVKVDAVNNLLSIHPIIKSFDGVITETMLFGPRPVELAKVNAKSSTHKVILVHGYCSGDNPFPASEFNNAVVFEDLNANRNNDQFAKLIAEVGSNYDSFSMVGHSQGGMASLHLVAFYWTKADVANNKERRVIQSVGTPYRGSGLAGCVAGIGNVVGIGCGSQSDLTYDGASKWLSSIPLAARQKVWYSYTVYKSYSWCSLPANAVLKWPNDGTSEKARATVEGANLQDTKVAWCHTESMKYKSQCLDTERNTLMNKFAQ</sequence>
<feature type="chain" id="PRO_5025347231" evidence="2">
    <location>
        <begin position="26"/>
        <end position="784"/>
    </location>
</feature>
<protein>
    <submittedName>
        <fullName evidence="3">Uncharacterized protein</fullName>
    </submittedName>
</protein>
<evidence type="ECO:0000313" key="3">
    <source>
        <dbReference type="EMBL" id="KAF0980054.1"/>
    </source>
</evidence>
<name>A0A6A5C0E8_NAEFO</name>
<dbReference type="RefSeq" id="XP_044564767.1">
    <property type="nucleotide sequence ID" value="XM_044702549.1"/>
</dbReference>
<organism evidence="3 4">
    <name type="scientific">Naegleria fowleri</name>
    <name type="common">Brain eating amoeba</name>
    <dbReference type="NCBI Taxonomy" id="5763"/>
    <lineage>
        <taxon>Eukaryota</taxon>
        <taxon>Discoba</taxon>
        <taxon>Heterolobosea</taxon>
        <taxon>Tetramitia</taxon>
        <taxon>Eutetramitia</taxon>
        <taxon>Vahlkampfiidae</taxon>
        <taxon>Naegleria</taxon>
    </lineage>
</organism>
<evidence type="ECO:0000256" key="2">
    <source>
        <dbReference type="SAM" id="SignalP"/>
    </source>
</evidence>
<dbReference type="OrthoDB" id="15309at2759"/>
<dbReference type="VEuPathDB" id="AmoebaDB:NfTy_048540"/>
<feature type="signal peptide" evidence="2">
    <location>
        <begin position="1"/>
        <end position="25"/>
    </location>
</feature>
<reference evidence="3 4" key="1">
    <citation type="journal article" date="2019" name="Sci. Rep.">
        <title>Nanopore sequencing improves the draft genome of the human pathogenic amoeba Naegleria fowleri.</title>
        <authorList>
            <person name="Liechti N."/>
            <person name="Schurch N."/>
            <person name="Bruggmann R."/>
            <person name="Wittwer M."/>
        </authorList>
    </citation>
    <scope>NUCLEOTIDE SEQUENCE [LARGE SCALE GENOMIC DNA]</scope>
    <source>
        <strain evidence="3 4">ATCC 30894</strain>
    </source>
</reference>
<dbReference type="VEuPathDB" id="AmoebaDB:NF0107290"/>
<keyword evidence="2" id="KW-0732">Signal</keyword>